<proteinExistence type="predicted"/>
<accession>A0A2S7CV15</accession>
<keyword evidence="1" id="KW-0732">Signal</keyword>
<evidence type="ECO:0008006" key="4">
    <source>
        <dbReference type="Google" id="ProtNLM"/>
    </source>
</evidence>
<dbReference type="AlphaFoldDB" id="A0A2S7CV15"/>
<dbReference type="EMBL" id="MDEI01000027">
    <property type="protein sequence ID" value="PPU65309.1"/>
    <property type="molecule type" value="Genomic_DNA"/>
</dbReference>
<dbReference type="PROSITE" id="PS51257">
    <property type="entry name" value="PROKAR_LIPOPROTEIN"/>
    <property type="match status" value="1"/>
</dbReference>
<protein>
    <recommendedName>
        <fullName evidence="4">Lipoprotein</fullName>
    </recommendedName>
</protein>
<name>A0A2S7CV15_9XANT</name>
<dbReference type="Proteomes" id="UP000238191">
    <property type="component" value="Unassembled WGS sequence"/>
</dbReference>
<evidence type="ECO:0000313" key="3">
    <source>
        <dbReference type="Proteomes" id="UP000238191"/>
    </source>
</evidence>
<sequence length="139" mass="15830">MAAIRKALFLFLLLLLSCSAPDPDRDFFVSNYARGDDLWLQRLDSSRQIDMFFASHRTRPASYYVDQWIIDNKPDLLKTMRGELDRRGTDEDVEAYLHIVDRLHANGTIDAKEVNTLNLAPLCKRAQAAKAVCASGSRR</sequence>
<comment type="caution">
    <text evidence="2">The sequence shown here is derived from an EMBL/GenBank/DDBJ whole genome shotgun (WGS) entry which is preliminary data.</text>
</comment>
<reference evidence="3" key="1">
    <citation type="submission" date="2016-08" db="EMBL/GenBank/DDBJ databases">
        <authorList>
            <person name="Merda D."/>
            <person name="Briand M."/>
            <person name="Taghouti G."/>
            <person name="Carrere S."/>
            <person name="Gouzy J."/>
            <person name="Portier P."/>
            <person name="Jacques M.-A."/>
            <person name="Fischer-Le Saux M."/>
        </authorList>
    </citation>
    <scope>NUCLEOTIDE SEQUENCE [LARGE SCALE GENOMIC DNA]</scope>
    <source>
        <strain evidence="3">CFBP4643</strain>
    </source>
</reference>
<gene>
    <name evidence="2" type="ORF">XpiCFBP4643_21045</name>
</gene>
<evidence type="ECO:0000313" key="2">
    <source>
        <dbReference type="EMBL" id="PPU65309.1"/>
    </source>
</evidence>
<feature type="chain" id="PRO_5015729470" description="Lipoprotein" evidence="1">
    <location>
        <begin position="23"/>
        <end position="139"/>
    </location>
</feature>
<keyword evidence="3" id="KW-1185">Reference proteome</keyword>
<organism evidence="2 3">
    <name type="scientific">Xanthomonas pisi</name>
    <dbReference type="NCBI Taxonomy" id="56457"/>
    <lineage>
        <taxon>Bacteria</taxon>
        <taxon>Pseudomonadati</taxon>
        <taxon>Pseudomonadota</taxon>
        <taxon>Gammaproteobacteria</taxon>
        <taxon>Lysobacterales</taxon>
        <taxon>Lysobacteraceae</taxon>
        <taxon>Xanthomonas</taxon>
    </lineage>
</organism>
<feature type="signal peptide" evidence="1">
    <location>
        <begin position="1"/>
        <end position="22"/>
    </location>
</feature>
<evidence type="ECO:0000256" key="1">
    <source>
        <dbReference type="SAM" id="SignalP"/>
    </source>
</evidence>